<protein>
    <submittedName>
        <fullName evidence="7">Maleylacetate reductase</fullName>
        <ecNumber evidence="7">1.3.1.32</ecNumber>
    </submittedName>
</protein>
<evidence type="ECO:0000256" key="1">
    <source>
        <dbReference type="ARBA" id="ARBA00007358"/>
    </source>
</evidence>
<dbReference type="SUPFAM" id="SSF56796">
    <property type="entry name" value="Dehydroquinate synthase-like"/>
    <property type="match status" value="1"/>
</dbReference>
<accession>A0ABW3VIC4</accession>
<gene>
    <name evidence="7" type="ORF">ACFQ34_15785</name>
</gene>
<organism evidence="7 8">
    <name type="scientific">Pseudonocardia benzenivorans</name>
    <dbReference type="NCBI Taxonomy" id="228005"/>
    <lineage>
        <taxon>Bacteria</taxon>
        <taxon>Bacillati</taxon>
        <taxon>Actinomycetota</taxon>
        <taxon>Actinomycetes</taxon>
        <taxon>Pseudonocardiales</taxon>
        <taxon>Pseudonocardiaceae</taxon>
        <taxon>Pseudonocardia</taxon>
    </lineage>
</organism>
<comment type="similarity">
    <text evidence="1">Belongs to the iron-containing alcohol dehydrogenase family.</text>
</comment>
<evidence type="ECO:0000256" key="2">
    <source>
        <dbReference type="ARBA" id="ARBA00023002"/>
    </source>
</evidence>
<dbReference type="CDD" id="cd08177">
    <property type="entry name" value="MAR"/>
    <property type="match status" value="1"/>
</dbReference>
<dbReference type="Gene3D" id="3.40.50.1970">
    <property type="match status" value="1"/>
</dbReference>
<evidence type="ECO:0000313" key="7">
    <source>
        <dbReference type="EMBL" id="MFD1234752.1"/>
    </source>
</evidence>
<dbReference type="PANTHER" id="PTHR11496:SF102">
    <property type="entry name" value="ALCOHOL DEHYDROGENASE 4"/>
    <property type="match status" value="1"/>
</dbReference>
<feature type="domain" description="Alcohol dehydrogenase iron-type/glycerol dehydrogenase GldA" evidence="5">
    <location>
        <begin position="19"/>
        <end position="161"/>
    </location>
</feature>
<dbReference type="Gene3D" id="1.20.1090.10">
    <property type="entry name" value="Dehydroquinate synthase-like - alpha domain"/>
    <property type="match status" value="1"/>
</dbReference>
<evidence type="ECO:0000256" key="4">
    <source>
        <dbReference type="SAM" id="MobiDB-lite"/>
    </source>
</evidence>
<keyword evidence="2 7" id="KW-0560">Oxidoreductase</keyword>
<sequence length="380" mass="39121">MRPAPRSFAHPGGLHNQTPKRVVFGPGSVAGLRDEVARLGASRALVVTTPGRTELGDRLAGEIGDACAGLLPEAVSQVPIELARRGRDKAESMDADCLVAVGGGAATGLCKGIAYESGLPIIAVPTTYSGSEMTGYCGMTIDGVKRMHESQAMRASTVVYDAELSLGLPAAVSAASALNALAHCIDVVPLSSVSPLILPAAIEGARVITATLPRLLADPSSLWARNEMLYGAYLGGAALTGGFALQHAVAHMLGGSFGVEHGIAHAVVLPYVTAVLVERAPAPLARVAEAVGTDDLAGFVWDLVHDAGLPVTLADVGLDASDRARAIEISVSADDHSDDAFLHPDTHDQNRAGNPVPVTGDVVAEIIDAAAAGERPRRRR</sequence>
<dbReference type="InterPro" id="IPR039697">
    <property type="entry name" value="Alcohol_dehydrogenase_Fe"/>
</dbReference>
<dbReference type="Pfam" id="PF25137">
    <property type="entry name" value="ADH_Fe_C"/>
    <property type="match status" value="1"/>
</dbReference>
<evidence type="ECO:0000313" key="8">
    <source>
        <dbReference type="Proteomes" id="UP001597182"/>
    </source>
</evidence>
<proteinExistence type="inferred from homology"/>
<dbReference type="EC" id="1.3.1.32" evidence="7"/>
<dbReference type="PANTHER" id="PTHR11496">
    <property type="entry name" value="ALCOHOL DEHYDROGENASE"/>
    <property type="match status" value="1"/>
</dbReference>
<reference evidence="8" key="1">
    <citation type="journal article" date="2019" name="Int. J. Syst. Evol. Microbiol.">
        <title>The Global Catalogue of Microorganisms (GCM) 10K type strain sequencing project: providing services to taxonomists for standard genome sequencing and annotation.</title>
        <authorList>
            <consortium name="The Broad Institute Genomics Platform"/>
            <consortium name="The Broad Institute Genome Sequencing Center for Infectious Disease"/>
            <person name="Wu L."/>
            <person name="Ma J."/>
        </authorList>
    </citation>
    <scope>NUCLEOTIDE SEQUENCE [LARGE SCALE GENOMIC DNA]</scope>
    <source>
        <strain evidence="8">CCUG 49018</strain>
    </source>
</reference>
<evidence type="ECO:0000256" key="3">
    <source>
        <dbReference type="ARBA" id="ARBA00023027"/>
    </source>
</evidence>
<name>A0ABW3VIC4_9PSEU</name>
<evidence type="ECO:0000259" key="6">
    <source>
        <dbReference type="Pfam" id="PF25137"/>
    </source>
</evidence>
<comment type="caution">
    <text evidence="7">The sequence shown here is derived from an EMBL/GenBank/DDBJ whole genome shotgun (WGS) entry which is preliminary data.</text>
</comment>
<dbReference type="GO" id="GO:0018506">
    <property type="term" value="F:maleylacetate reductase activity"/>
    <property type="evidence" value="ECO:0007669"/>
    <property type="project" value="UniProtKB-EC"/>
</dbReference>
<dbReference type="InterPro" id="IPR034786">
    <property type="entry name" value="MAR"/>
</dbReference>
<dbReference type="EMBL" id="JBHTMB010000140">
    <property type="protein sequence ID" value="MFD1234752.1"/>
    <property type="molecule type" value="Genomic_DNA"/>
</dbReference>
<feature type="region of interest" description="Disordered" evidence="4">
    <location>
        <begin position="1"/>
        <end position="20"/>
    </location>
</feature>
<dbReference type="Pfam" id="PF00465">
    <property type="entry name" value="Fe-ADH"/>
    <property type="match status" value="1"/>
</dbReference>
<dbReference type="RefSeq" id="WP_158703285.1">
    <property type="nucleotide sequence ID" value="NZ_BAABKS010000022.1"/>
</dbReference>
<dbReference type="Proteomes" id="UP001597182">
    <property type="component" value="Unassembled WGS sequence"/>
</dbReference>
<dbReference type="InterPro" id="IPR001670">
    <property type="entry name" value="ADH_Fe/GldA"/>
</dbReference>
<keyword evidence="3" id="KW-0520">NAD</keyword>
<keyword evidence="8" id="KW-1185">Reference proteome</keyword>
<dbReference type="InterPro" id="IPR056798">
    <property type="entry name" value="ADH_Fe_C"/>
</dbReference>
<feature type="domain" description="Fe-containing alcohol dehydrogenase-like C-terminal" evidence="6">
    <location>
        <begin position="174"/>
        <end position="369"/>
    </location>
</feature>
<evidence type="ECO:0000259" key="5">
    <source>
        <dbReference type="Pfam" id="PF00465"/>
    </source>
</evidence>